<feature type="domain" description="Glycosyl hydrolase family 30 TIM-barrel" evidence="5">
    <location>
        <begin position="172"/>
        <end position="356"/>
    </location>
</feature>
<proteinExistence type="inferred from homology"/>
<dbReference type="InterPro" id="IPR013780">
    <property type="entry name" value="Glyco_hydro_b"/>
</dbReference>
<dbReference type="SUPFAM" id="SSF51445">
    <property type="entry name" value="(Trans)glycosidases"/>
    <property type="match status" value="1"/>
</dbReference>
<dbReference type="OrthoDB" id="9806701at2"/>
<dbReference type="PANTHER" id="PTHR11069">
    <property type="entry name" value="GLUCOSYLCERAMIDASE"/>
    <property type="match status" value="1"/>
</dbReference>
<dbReference type="AlphaFoldDB" id="A0A4U0H4F7"/>
<dbReference type="Proteomes" id="UP000309872">
    <property type="component" value="Unassembled WGS sequence"/>
</dbReference>
<dbReference type="Gene3D" id="3.20.20.80">
    <property type="entry name" value="Glycosidases"/>
    <property type="match status" value="1"/>
</dbReference>
<keyword evidence="7" id="KW-1185">Reference proteome</keyword>
<dbReference type="EMBL" id="SUKA01000002">
    <property type="protein sequence ID" value="TJY66571.1"/>
    <property type="molecule type" value="Genomic_DNA"/>
</dbReference>
<dbReference type="InterPro" id="IPR033453">
    <property type="entry name" value="Glyco_hydro_30_TIM-barrel"/>
</dbReference>
<evidence type="ECO:0000313" key="6">
    <source>
        <dbReference type="EMBL" id="TJY66571.1"/>
    </source>
</evidence>
<evidence type="ECO:0000313" key="7">
    <source>
        <dbReference type="Proteomes" id="UP000309872"/>
    </source>
</evidence>
<comment type="caution">
    <text evidence="6">The sequence shown here is derived from an EMBL/GenBank/DDBJ whole genome shotgun (WGS) entry which is preliminary data.</text>
</comment>
<evidence type="ECO:0000256" key="3">
    <source>
        <dbReference type="ARBA" id="ARBA00022801"/>
    </source>
</evidence>
<evidence type="ECO:0000256" key="4">
    <source>
        <dbReference type="RuleBase" id="RU361188"/>
    </source>
</evidence>
<dbReference type="PROSITE" id="PS51257">
    <property type="entry name" value="PROKAR_LIPOPROTEIN"/>
    <property type="match status" value="1"/>
</dbReference>
<dbReference type="InterPro" id="IPR017853">
    <property type="entry name" value="GH"/>
</dbReference>
<keyword evidence="2" id="KW-0732">Signal</keyword>
<evidence type="ECO:0000256" key="1">
    <source>
        <dbReference type="ARBA" id="ARBA00005382"/>
    </source>
</evidence>
<organism evidence="6 7">
    <name type="scientific">Sphingobacterium alkalisoli</name>
    <dbReference type="NCBI Taxonomy" id="1874115"/>
    <lineage>
        <taxon>Bacteria</taxon>
        <taxon>Pseudomonadati</taxon>
        <taxon>Bacteroidota</taxon>
        <taxon>Sphingobacteriia</taxon>
        <taxon>Sphingobacteriales</taxon>
        <taxon>Sphingobacteriaceae</taxon>
        <taxon>Sphingobacterium</taxon>
    </lineage>
</organism>
<dbReference type="RefSeq" id="WP_136819920.1">
    <property type="nucleotide sequence ID" value="NZ_BMJX01000002.1"/>
</dbReference>
<comment type="similarity">
    <text evidence="1 4">Belongs to the glycosyl hydrolase 30 family.</text>
</comment>
<sequence length="514" mass="57733">MRKVVHLFLLCLFALISCKKDGEESKVSAIEVDKTEISVTYTTGKAEIAVRWSYAQWELETAQNGFLTDFTYRKGGSADQSNTTRVSFNYTENNTVEERIQEIVIKNVATGATQVVKVVQATKPPVVLSFNSAVKYQYVTGFGGMLNPALWQGNNQLTTDEIQQLYSMTGLGYNMLRMMIYEDPTQWDRDVAVALKAQSLGARIFASPWTPPRALKSNNSNLHGYLLPAHYAAYAKHLNDFVDFMTARGVTIEAVSIQNEPDWSPEYDGCEWTGEQIRDFIRDHGQAIKVKVIAAEAVNFKKIYTDPTLSDATAVNNLDIIGTHLYGGGITDYPLARQHNKEIWMTEHLMNTNSADDYSWQHAMIFGKEVHDCMEANFNAYVWWYLKRHYSMLGDGEYGSPNGAIQKRGYVMAHYAKYATGRQRIAVGKITDNNDFLVTAYEGDKDYTIIIQNHGINSIPAVQFDLPVAVNSLEAIETSESQNMRKKNVALSLAKNSLVVNVLPMSIISIKLIK</sequence>
<dbReference type="Gene3D" id="2.60.40.1180">
    <property type="entry name" value="Golgi alpha-mannosidase II"/>
    <property type="match status" value="1"/>
</dbReference>
<dbReference type="InterPro" id="IPR001139">
    <property type="entry name" value="Glyco_hydro_30"/>
</dbReference>
<reference evidence="6 7" key="1">
    <citation type="submission" date="2019-04" db="EMBL/GenBank/DDBJ databases">
        <title>Sphingobacterium olei sp. nov., isolated from oil-contaminated soil.</title>
        <authorList>
            <person name="Liu B."/>
        </authorList>
    </citation>
    <scope>NUCLEOTIDE SEQUENCE [LARGE SCALE GENOMIC DNA]</scope>
    <source>
        <strain evidence="6 7">Y3L14</strain>
    </source>
</reference>
<dbReference type="GO" id="GO:0004348">
    <property type="term" value="F:glucosylceramidase activity"/>
    <property type="evidence" value="ECO:0007669"/>
    <property type="project" value="InterPro"/>
</dbReference>
<protein>
    <recommendedName>
        <fullName evidence="5">Glycosyl hydrolase family 30 TIM-barrel domain-containing protein</fullName>
    </recommendedName>
</protein>
<dbReference type="PANTHER" id="PTHR11069:SF38">
    <property type="entry name" value="GLUCURONOXYLANASE XYNC"/>
    <property type="match status" value="1"/>
</dbReference>
<gene>
    <name evidence="6" type="ORF">FAZ19_06510</name>
</gene>
<dbReference type="GO" id="GO:0016020">
    <property type="term" value="C:membrane"/>
    <property type="evidence" value="ECO:0007669"/>
    <property type="project" value="GOC"/>
</dbReference>
<evidence type="ECO:0000256" key="2">
    <source>
        <dbReference type="ARBA" id="ARBA00022729"/>
    </source>
</evidence>
<keyword evidence="3 4" id="KW-0378">Hydrolase</keyword>
<evidence type="ECO:0000259" key="5">
    <source>
        <dbReference type="Pfam" id="PF02055"/>
    </source>
</evidence>
<dbReference type="GO" id="GO:0006665">
    <property type="term" value="P:sphingolipid metabolic process"/>
    <property type="evidence" value="ECO:0007669"/>
    <property type="project" value="InterPro"/>
</dbReference>
<dbReference type="Pfam" id="PF02055">
    <property type="entry name" value="Glyco_hydro_30"/>
    <property type="match status" value="1"/>
</dbReference>
<keyword evidence="4" id="KW-0326">Glycosidase</keyword>
<accession>A0A4U0H4F7</accession>
<name>A0A4U0H4F7_9SPHI</name>